<organism evidence="4 5">
    <name type="scientific">Mycolicibacterium mageritense</name>
    <name type="common">Mycobacterium mageritense</name>
    <dbReference type="NCBI Taxonomy" id="53462"/>
    <lineage>
        <taxon>Bacteria</taxon>
        <taxon>Bacillati</taxon>
        <taxon>Actinomycetota</taxon>
        <taxon>Actinomycetes</taxon>
        <taxon>Mycobacteriales</taxon>
        <taxon>Mycobacteriaceae</taxon>
        <taxon>Mycolicibacterium</taxon>
    </lineage>
</organism>
<dbReference type="RefSeq" id="WP_286212656.1">
    <property type="nucleotide sequence ID" value="NZ_AP027452.1"/>
</dbReference>
<gene>
    <name evidence="4" type="primary">ygeX</name>
    <name evidence="4" type="ORF">hbim_06995</name>
</gene>
<keyword evidence="4" id="KW-0456">Lyase</keyword>
<dbReference type="PANTHER" id="PTHR42937">
    <property type="match status" value="1"/>
</dbReference>
<dbReference type="EC" id="4.3.1.15" evidence="4"/>
<dbReference type="AlphaFoldDB" id="A0AAI8U233"/>
<proteinExistence type="predicted"/>
<dbReference type="SUPFAM" id="SSF53686">
    <property type="entry name" value="Tryptophan synthase beta subunit-like PLP-dependent enzymes"/>
    <property type="match status" value="1"/>
</dbReference>
<dbReference type="PANTHER" id="PTHR42937:SF1">
    <property type="entry name" value="DIAMINOPROPIONATE AMMONIA-LYASE"/>
    <property type="match status" value="1"/>
</dbReference>
<feature type="domain" description="Tryptophan synthase beta chain-like PALP" evidence="3">
    <location>
        <begin position="37"/>
        <end position="335"/>
    </location>
</feature>
<reference evidence="4" key="1">
    <citation type="submission" date="2023-03" db="EMBL/GenBank/DDBJ databases">
        <title>Draft genome sequence of a Mycolicibacterium mageritense strain H4_3_1 isolated from a hybrid biological-inorganic system reactor.</title>
        <authorList>
            <person name="Feng X."/>
            <person name="Kazama D."/>
            <person name="Sato K."/>
            <person name="Kobayashi H."/>
        </authorList>
    </citation>
    <scope>NUCLEOTIDE SEQUENCE</scope>
    <source>
        <strain evidence="4">H4_3_1</strain>
    </source>
</reference>
<name>A0AAI8U233_MYCME</name>
<dbReference type="InterPro" id="IPR001926">
    <property type="entry name" value="TrpB-like_PALP"/>
</dbReference>
<dbReference type="InterPro" id="IPR036052">
    <property type="entry name" value="TrpB-like_PALP_sf"/>
</dbReference>
<sequence>MLTTESFLLNPSWAAGRPAEPRETGDIRDFHSNLPDYAVTPLVSLPTVAEGLGLAAVLVKDESLRLGLPAFKMLGASWAVHRALQSSDRERPRLVTATDGNHGRAVARMAKLAGLPATIVVPQGVSERAIEAIRTEGAEVRVLDLPYDDAVRAAAALADADADALLVQDTSWPGYEDVPQWIVDGYATLFDEAADQAAELGTGVDLIVVPAGVGSLAHAAVTFGRSHPDCRVVSVEPDVADCVRASLTAGTLTTVPTGQTSMAGLNCGTPSYLAWPDLEKGLAGAVVVDEDAATQAVAELGRLGVDAGPCGAASLAALRILAAEPARSCLGLGADSSVLLLSTEGSQASG</sequence>
<dbReference type="GO" id="GO:1901605">
    <property type="term" value="P:alpha-amino acid metabolic process"/>
    <property type="evidence" value="ECO:0007669"/>
    <property type="project" value="UniProtKB-ARBA"/>
</dbReference>
<comment type="cofactor">
    <cofactor evidence="1">
        <name>pyridoxal 5'-phosphate</name>
        <dbReference type="ChEBI" id="CHEBI:597326"/>
    </cofactor>
</comment>
<evidence type="ECO:0000313" key="5">
    <source>
        <dbReference type="Proteomes" id="UP001241092"/>
    </source>
</evidence>
<evidence type="ECO:0000313" key="4">
    <source>
        <dbReference type="EMBL" id="BDY33023.1"/>
    </source>
</evidence>
<keyword evidence="2" id="KW-0663">Pyridoxal phosphate</keyword>
<accession>A0AAI8U233</accession>
<evidence type="ECO:0000256" key="1">
    <source>
        <dbReference type="ARBA" id="ARBA00001933"/>
    </source>
</evidence>
<dbReference type="Gene3D" id="3.40.50.1100">
    <property type="match status" value="3"/>
</dbReference>
<dbReference type="Proteomes" id="UP001241092">
    <property type="component" value="Chromosome"/>
</dbReference>
<dbReference type="Pfam" id="PF00291">
    <property type="entry name" value="PALP"/>
    <property type="match status" value="1"/>
</dbReference>
<evidence type="ECO:0000259" key="3">
    <source>
        <dbReference type="Pfam" id="PF00291"/>
    </source>
</evidence>
<protein>
    <submittedName>
        <fullName evidence="4">Diaminopropionate ammonia-lyase</fullName>
        <ecNumber evidence="4">4.3.1.15</ecNumber>
    </submittedName>
</protein>
<dbReference type="EMBL" id="AP027452">
    <property type="protein sequence ID" value="BDY33023.1"/>
    <property type="molecule type" value="Genomic_DNA"/>
</dbReference>
<dbReference type="NCBIfam" id="NF006058">
    <property type="entry name" value="PRK08206.1"/>
    <property type="match status" value="1"/>
</dbReference>
<evidence type="ECO:0000256" key="2">
    <source>
        <dbReference type="ARBA" id="ARBA00022898"/>
    </source>
</evidence>
<dbReference type="GO" id="GO:0008838">
    <property type="term" value="F:diaminopropionate ammonia-lyase activity"/>
    <property type="evidence" value="ECO:0007669"/>
    <property type="project" value="UniProtKB-EC"/>
</dbReference>